<dbReference type="Proteomes" id="UP001637994">
    <property type="component" value="Unassembled WGS sequence"/>
</dbReference>
<protein>
    <submittedName>
        <fullName evidence="2">DUF1294 domain-containing protein</fullName>
    </submittedName>
</protein>
<feature type="transmembrane region" description="Helical" evidence="1">
    <location>
        <begin position="5"/>
        <end position="22"/>
    </location>
</feature>
<dbReference type="InterPro" id="IPR010718">
    <property type="entry name" value="DUF1294"/>
</dbReference>
<reference evidence="2 3" key="1">
    <citation type="journal article" date="2025" name="Anaerobe">
        <title>Description of Anaerococcus kampingiae sp. nov., Anaerococcus groningensis sp. nov., Anaerococcus martiniensis sp. nov., and Anaerococcus cruorum sp. nov., isolated from human clinical specimens.</title>
        <authorList>
            <person name="Boiten K.E."/>
            <person name="Meijer J."/>
            <person name="van Wezel E.M."/>
            <person name="Veloo A.C.M."/>
        </authorList>
    </citation>
    <scope>NUCLEOTIDE SEQUENCE [LARGE SCALE GENOMIC DNA]</scope>
    <source>
        <strain evidence="2 3">ENR0874</strain>
    </source>
</reference>
<dbReference type="EMBL" id="JBGMEF010000018">
    <property type="protein sequence ID" value="MFO3667178.1"/>
    <property type="molecule type" value="Genomic_DNA"/>
</dbReference>
<keyword evidence="1" id="KW-0472">Membrane</keyword>
<organism evidence="2 3">
    <name type="scientific">Anaerococcus kampingae</name>
    <dbReference type="NCBI Taxonomy" id="3115614"/>
    <lineage>
        <taxon>Bacteria</taxon>
        <taxon>Bacillati</taxon>
        <taxon>Bacillota</taxon>
        <taxon>Tissierellia</taxon>
        <taxon>Tissierellales</taxon>
        <taxon>Peptoniphilaceae</taxon>
        <taxon>Anaerococcus</taxon>
    </lineage>
</organism>
<sequence>MDKIFVYLGLINILGLVLYILYKNLGTGILKNILTLILYLLGICGGSLGLILAILIFDRNTAKDGLSLKVFAFASFVIELVLFLLFRKDMASLSFDFVGFFEDKPYLLIYLGLINLISFLAFGFDKNRANRNKRRLKNGFLLGLSFIGGSIGGLIGMKVFRHKTEKAYYKMGLPLMILMQVLLLILIMNT</sequence>
<accession>A0ABW9MDX1</accession>
<feature type="transmembrane region" description="Helical" evidence="1">
    <location>
        <begin position="136"/>
        <end position="155"/>
    </location>
</feature>
<dbReference type="RefSeq" id="WP_199792148.1">
    <property type="nucleotide sequence ID" value="NZ_JBGMEF010000018.1"/>
</dbReference>
<feature type="transmembrane region" description="Helical" evidence="1">
    <location>
        <begin position="167"/>
        <end position="187"/>
    </location>
</feature>
<keyword evidence="1" id="KW-0812">Transmembrane</keyword>
<comment type="caution">
    <text evidence="2">The sequence shown here is derived from an EMBL/GenBank/DDBJ whole genome shotgun (WGS) entry which is preliminary data.</text>
</comment>
<feature type="transmembrane region" description="Helical" evidence="1">
    <location>
        <begin position="68"/>
        <end position="86"/>
    </location>
</feature>
<name>A0ABW9MDX1_9FIRM</name>
<evidence type="ECO:0000256" key="1">
    <source>
        <dbReference type="SAM" id="Phobius"/>
    </source>
</evidence>
<evidence type="ECO:0000313" key="2">
    <source>
        <dbReference type="EMBL" id="MFO3667178.1"/>
    </source>
</evidence>
<gene>
    <name evidence="2" type="ORF">ACCQ42_05275</name>
</gene>
<keyword evidence="3" id="KW-1185">Reference proteome</keyword>
<evidence type="ECO:0000313" key="3">
    <source>
        <dbReference type="Proteomes" id="UP001637994"/>
    </source>
</evidence>
<feature type="transmembrane region" description="Helical" evidence="1">
    <location>
        <begin position="34"/>
        <end position="56"/>
    </location>
</feature>
<proteinExistence type="predicted"/>
<keyword evidence="1" id="KW-1133">Transmembrane helix</keyword>
<dbReference type="Pfam" id="PF06961">
    <property type="entry name" value="DUF1294"/>
    <property type="match status" value="1"/>
</dbReference>
<feature type="transmembrane region" description="Helical" evidence="1">
    <location>
        <begin position="106"/>
        <end position="124"/>
    </location>
</feature>